<dbReference type="Gene3D" id="3.20.20.60">
    <property type="entry name" value="Phosphoenolpyruvate-binding domains"/>
    <property type="match status" value="1"/>
</dbReference>
<dbReference type="RefSeq" id="WP_055032457.1">
    <property type="nucleotide sequence ID" value="NZ_LKBG01000161.1"/>
</dbReference>
<dbReference type="GO" id="GO:0005737">
    <property type="term" value="C:cytoplasm"/>
    <property type="evidence" value="ECO:0007669"/>
    <property type="project" value="TreeGrafter"/>
</dbReference>
<comment type="similarity">
    <text evidence="1">Belongs to the HpcH/HpaI aldolase family.</text>
</comment>
<accession>A0A0Q0XJV6</accession>
<evidence type="ECO:0000256" key="3">
    <source>
        <dbReference type="ARBA" id="ARBA00023239"/>
    </source>
</evidence>
<feature type="non-terminal residue" evidence="5">
    <location>
        <position position="1"/>
    </location>
</feature>
<dbReference type="Pfam" id="PF03328">
    <property type="entry name" value="HpcH_HpaI"/>
    <property type="match status" value="1"/>
</dbReference>
<dbReference type="OrthoDB" id="142679at2157"/>
<proteinExistence type="inferred from homology"/>
<dbReference type="InterPro" id="IPR005000">
    <property type="entry name" value="Aldolase/citrate-lyase_domain"/>
</dbReference>
<dbReference type="Proteomes" id="UP000050320">
    <property type="component" value="Unassembled WGS sequence"/>
</dbReference>
<dbReference type="GO" id="GO:0016832">
    <property type="term" value="F:aldehyde-lyase activity"/>
    <property type="evidence" value="ECO:0007669"/>
    <property type="project" value="TreeGrafter"/>
</dbReference>
<dbReference type="EMBL" id="LKBG01000161">
    <property type="protein sequence ID" value="KQB35254.1"/>
    <property type="molecule type" value="Genomic_DNA"/>
</dbReference>
<sequence>TFAFEAIYFASAIVPGVLGSWITIPHPEVVEILSMNDFDWFLFDMEHAPITVEILENLLRAKSEKITSIVRVPKNDLVYIKQALDIGSCGVMVPMVNDVKEASMAVSYSKYPPIGIRGTGARRASGYYIKQDEYLKNANAETTVIVQIETAQAVNNFESIISKDGVDGWFIGPNDLAASLGHLGDPSSPVVMEAMDRMLKIGKKVGKPGGTLAFNVKQAKALIKKGFTIMAVSSDDFLIYKAANDLLKSFIY</sequence>
<name>A0A0Q0XJV6_9ARCH</name>
<feature type="domain" description="HpcH/HpaI aldolase/citrate lyase" evidence="4">
    <location>
        <begin position="20"/>
        <end position="239"/>
    </location>
</feature>
<dbReference type="GO" id="GO:0046872">
    <property type="term" value="F:metal ion binding"/>
    <property type="evidence" value="ECO:0007669"/>
    <property type="project" value="UniProtKB-KW"/>
</dbReference>
<keyword evidence="3" id="KW-0456">Lyase</keyword>
<organism evidence="5 6">
    <name type="scientific">Acidiplasma aeolicum</name>
    <dbReference type="NCBI Taxonomy" id="507754"/>
    <lineage>
        <taxon>Archaea</taxon>
        <taxon>Methanobacteriati</taxon>
        <taxon>Thermoplasmatota</taxon>
        <taxon>Thermoplasmata</taxon>
        <taxon>Thermoplasmatales</taxon>
        <taxon>Ferroplasmaceae</taxon>
        <taxon>Acidiplasma</taxon>
    </lineage>
</organism>
<evidence type="ECO:0000256" key="1">
    <source>
        <dbReference type="ARBA" id="ARBA00005568"/>
    </source>
</evidence>
<reference evidence="5 6" key="1">
    <citation type="submission" date="2015-09" db="EMBL/GenBank/DDBJ databases">
        <title>Heavy metals and arsenic resistance mechanisms in polyextremophilic archaea of the family Ferroplasmaceae.</title>
        <authorList>
            <person name="Bulaev A.G."/>
            <person name="Kanygina A.V."/>
        </authorList>
    </citation>
    <scope>NUCLEOTIDE SEQUENCE [LARGE SCALE GENOMIC DNA]</scope>
    <source>
        <strain evidence="5 6">VT</strain>
    </source>
</reference>
<dbReference type="PANTHER" id="PTHR30502:SF0">
    <property type="entry name" value="PHOSPHOENOLPYRUVATE CARBOXYLASE FAMILY PROTEIN"/>
    <property type="match status" value="1"/>
</dbReference>
<evidence type="ECO:0000313" key="5">
    <source>
        <dbReference type="EMBL" id="KQB35254.1"/>
    </source>
</evidence>
<dbReference type="InterPro" id="IPR015813">
    <property type="entry name" value="Pyrv/PenolPyrv_kinase-like_dom"/>
</dbReference>
<dbReference type="SUPFAM" id="SSF51621">
    <property type="entry name" value="Phosphoenolpyruvate/pyruvate domain"/>
    <property type="match status" value="1"/>
</dbReference>
<keyword evidence="2" id="KW-0479">Metal-binding</keyword>
<gene>
    <name evidence="5" type="ORF">AOG54_09170</name>
</gene>
<protein>
    <recommendedName>
        <fullName evidence="4">HpcH/HpaI aldolase/citrate lyase domain-containing protein</fullName>
    </recommendedName>
</protein>
<evidence type="ECO:0000313" key="6">
    <source>
        <dbReference type="Proteomes" id="UP000050320"/>
    </source>
</evidence>
<dbReference type="PANTHER" id="PTHR30502">
    <property type="entry name" value="2-KETO-3-DEOXY-L-RHAMNONATE ALDOLASE"/>
    <property type="match status" value="1"/>
</dbReference>
<keyword evidence="6" id="KW-1185">Reference proteome</keyword>
<dbReference type="AlphaFoldDB" id="A0A0Q0XJV6"/>
<comment type="caution">
    <text evidence="5">The sequence shown here is derived from an EMBL/GenBank/DDBJ whole genome shotgun (WGS) entry which is preliminary data.</text>
</comment>
<evidence type="ECO:0000256" key="2">
    <source>
        <dbReference type="ARBA" id="ARBA00022723"/>
    </source>
</evidence>
<dbReference type="InterPro" id="IPR050251">
    <property type="entry name" value="HpcH-HpaI_aldolase"/>
</dbReference>
<dbReference type="InterPro" id="IPR040442">
    <property type="entry name" value="Pyrv_kinase-like_dom_sf"/>
</dbReference>
<evidence type="ECO:0000259" key="4">
    <source>
        <dbReference type="Pfam" id="PF03328"/>
    </source>
</evidence>